<organism evidence="2 3">
    <name type="scientific">Panicum virgatum</name>
    <name type="common">Blackwell switchgrass</name>
    <dbReference type="NCBI Taxonomy" id="38727"/>
    <lineage>
        <taxon>Eukaryota</taxon>
        <taxon>Viridiplantae</taxon>
        <taxon>Streptophyta</taxon>
        <taxon>Embryophyta</taxon>
        <taxon>Tracheophyta</taxon>
        <taxon>Spermatophyta</taxon>
        <taxon>Magnoliopsida</taxon>
        <taxon>Liliopsida</taxon>
        <taxon>Poales</taxon>
        <taxon>Poaceae</taxon>
        <taxon>PACMAD clade</taxon>
        <taxon>Panicoideae</taxon>
        <taxon>Panicodae</taxon>
        <taxon>Paniceae</taxon>
        <taxon>Panicinae</taxon>
        <taxon>Panicum</taxon>
        <taxon>Panicum sect. Hiantes</taxon>
    </lineage>
</organism>
<sequence>MRQKNDTAGVGGHWAAAGRSGIHLRSAASGSRKLPRGRERGRLAHEAAVCQVPWWRGRPQLPLHVSAPRAKPRAAQLLPPRQRPVVPAPHRTGAAPLRRRPARRDATALTPRLGHVGRARTPSPELNHKNQEAARTKSNTYRKVEARKPRTCPPG</sequence>
<dbReference type="EMBL" id="CM029050">
    <property type="protein sequence ID" value="KAG2568650.1"/>
    <property type="molecule type" value="Genomic_DNA"/>
</dbReference>
<accession>A0A8T0Q440</accession>
<proteinExistence type="predicted"/>
<keyword evidence="3" id="KW-1185">Reference proteome</keyword>
<dbReference type="Proteomes" id="UP000823388">
    <property type="component" value="Chromosome 7N"/>
</dbReference>
<protein>
    <submittedName>
        <fullName evidence="2">Uncharacterized protein</fullName>
    </submittedName>
</protein>
<name>A0A8T0Q440_PANVG</name>
<dbReference type="AlphaFoldDB" id="A0A8T0Q440"/>
<comment type="caution">
    <text evidence="2">The sequence shown here is derived from an EMBL/GenBank/DDBJ whole genome shotgun (WGS) entry which is preliminary data.</text>
</comment>
<gene>
    <name evidence="2" type="ORF">PVAP13_7NG406750</name>
</gene>
<feature type="region of interest" description="Disordered" evidence="1">
    <location>
        <begin position="68"/>
        <end position="155"/>
    </location>
</feature>
<reference evidence="2" key="1">
    <citation type="submission" date="2020-05" db="EMBL/GenBank/DDBJ databases">
        <title>WGS assembly of Panicum virgatum.</title>
        <authorList>
            <person name="Lovell J.T."/>
            <person name="Jenkins J."/>
            <person name="Shu S."/>
            <person name="Juenger T.E."/>
            <person name="Schmutz J."/>
        </authorList>
    </citation>
    <scope>NUCLEOTIDE SEQUENCE</scope>
    <source>
        <strain evidence="2">AP13</strain>
    </source>
</reference>
<feature type="region of interest" description="Disordered" evidence="1">
    <location>
        <begin position="1"/>
        <end position="40"/>
    </location>
</feature>
<evidence type="ECO:0000313" key="2">
    <source>
        <dbReference type="EMBL" id="KAG2568650.1"/>
    </source>
</evidence>
<evidence type="ECO:0000313" key="3">
    <source>
        <dbReference type="Proteomes" id="UP000823388"/>
    </source>
</evidence>
<evidence type="ECO:0000256" key="1">
    <source>
        <dbReference type="SAM" id="MobiDB-lite"/>
    </source>
</evidence>
<feature type="compositionally biased region" description="Basic and acidic residues" evidence="1">
    <location>
        <begin position="126"/>
        <end position="135"/>
    </location>
</feature>